<keyword evidence="1" id="KW-0175">Coiled coil</keyword>
<feature type="coiled-coil region" evidence="1">
    <location>
        <begin position="200"/>
        <end position="311"/>
    </location>
</feature>
<dbReference type="Proteomes" id="UP000800097">
    <property type="component" value="Unassembled WGS sequence"/>
</dbReference>
<evidence type="ECO:0000256" key="2">
    <source>
        <dbReference type="SAM" id="MobiDB-lite"/>
    </source>
</evidence>
<dbReference type="RefSeq" id="XP_033658000.1">
    <property type="nucleotide sequence ID" value="XM_033793054.1"/>
</dbReference>
<evidence type="ECO:0000313" key="4">
    <source>
        <dbReference type="Proteomes" id="UP000800097"/>
    </source>
</evidence>
<dbReference type="EMBL" id="ML986485">
    <property type="protein sequence ID" value="KAF2280462.1"/>
    <property type="molecule type" value="Genomic_DNA"/>
</dbReference>
<dbReference type="AlphaFoldDB" id="A0A6A6JV42"/>
<feature type="region of interest" description="Disordered" evidence="2">
    <location>
        <begin position="544"/>
        <end position="588"/>
    </location>
</feature>
<dbReference type="GeneID" id="54546229"/>
<gene>
    <name evidence="3" type="ORF">EI97DRAFT_123828</name>
</gene>
<feature type="compositionally biased region" description="Polar residues" evidence="2">
    <location>
        <begin position="556"/>
        <end position="580"/>
    </location>
</feature>
<evidence type="ECO:0000256" key="1">
    <source>
        <dbReference type="SAM" id="Coils"/>
    </source>
</evidence>
<organism evidence="3 4">
    <name type="scientific">Westerdykella ornata</name>
    <dbReference type="NCBI Taxonomy" id="318751"/>
    <lineage>
        <taxon>Eukaryota</taxon>
        <taxon>Fungi</taxon>
        <taxon>Dikarya</taxon>
        <taxon>Ascomycota</taxon>
        <taxon>Pezizomycotina</taxon>
        <taxon>Dothideomycetes</taxon>
        <taxon>Pleosporomycetidae</taxon>
        <taxon>Pleosporales</taxon>
        <taxon>Sporormiaceae</taxon>
        <taxon>Westerdykella</taxon>
    </lineage>
</organism>
<keyword evidence="4" id="KW-1185">Reference proteome</keyword>
<name>A0A6A6JV42_WESOR</name>
<sequence length="624" mass="69332">MRSVAKMNAHIKSAEENLQGSRDAIAALEDDLKALQILAISPKLYFAAENAPRAAREAKLQLDLARYRLTEVENEKQALSIKYLAARQSQEDLKSRNKELVEKVMGLERRVVELSSEKDDGMGDRKDSGTGVADTGMPDHKDDRYKSKIRNTSNVEKGVEKGAKSKKSRKTAPHEVEETDVSLERMRTTTKTPVELEYALTNAKKEIQALKSRLEHIRAERDRLLADVEAAVPSYIYEAQLRDVHANANEELARTGGQLEELRQAHDWAVRSYWSILEQLDAAKALNVQLTAELDEARIEQEELCKQLEETLPECCTGQLDCTSCVYHLTRALRISQSAENAALEMADQANMERMRTWNELQEIKWSLAQRPATNRLSFALPTIQEEDGDGNECGSQNVAANRERRMVVENNLFVEEAEASQDGDGDSDDESIVIVLESEAAESRAATIRAPPPSSVEDAQVDAVVMGHRSADSISVPSREEPAPLIAIDTWEAEALSERISPSASRFTTSEWQKSSVPVLDSANVVRTEPAVKDVGTDIRLASPALSTKEDDTKGTNMAQSSTAPSNQPTTSRSVSASKRASERLNDRRQRVCPDCYGFARRSFLTHLTGLKPEARSRQTREA</sequence>
<feature type="compositionally biased region" description="Basic and acidic residues" evidence="2">
    <location>
        <begin position="172"/>
        <end position="183"/>
    </location>
</feature>
<feature type="compositionally biased region" description="Basic and acidic residues" evidence="2">
    <location>
        <begin position="114"/>
        <end position="128"/>
    </location>
</feature>
<protein>
    <submittedName>
        <fullName evidence="3">Uncharacterized protein</fullName>
    </submittedName>
</protein>
<accession>A0A6A6JV42</accession>
<evidence type="ECO:0000313" key="3">
    <source>
        <dbReference type="EMBL" id="KAF2280462.1"/>
    </source>
</evidence>
<dbReference type="OrthoDB" id="10683236at2759"/>
<reference evidence="3" key="1">
    <citation type="journal article" date="2020" name="Stud. Mycol.">
        <title>101 Dothideomycetes genomes: a test case for predicting lifestyles and emergence of pathogens.</title>
        <authorList>
            <person name="Haridas S."/>
            <person name="Albert R."/>
            <person name="Binder M."/>
            <person name="Bloem J."/>
            <person name="Labutti K."/>
            <person name="Salamov A."/>
            <person name="Andreopoulos B."/>
            <person name="Baker S."/>
            <person name="Barry K."/>
            <person name="Bills G."/>
            <person name="Bluhm B."/>
            <person name="Cannon C."/>
            <person name="Castanera R."/>
            <person name="Culley D."/>
            <person name="Daum C."/>
            <person name="Ezra D."/>
            <person name="Gonzalez J."/>
            <person name="Henrissat B."/>
            <person name="Kuo A."/>
            <person name="Liang C."/>
            <person name="Lipzen A."/>
            <person name="Lutzoni F."/>
            <person name="Magnuson J."/>
            <person name="Mondo S."/>
            <person name="Nolan M."/>
            <person name="Ohm R."/>
            <person name="Pangilinan J."/>
            <person name="Park H.-J."/>
            <person name="Ramirez L."/>
            <person name="Alfaro M."/>
            <person name="Sun H."/>
            <person name="Tritt A."/>
            <person name="Yoshinaga Y."/>
            <person name="Zwiers L.-H."/>
            <person name="Turgeon B."/>
            <person name="Goodwin S."/>
            <person name="Spatafora J."/>
            <person name="Crous P."/>
            <person name="Grigoriev I."/>
        </authorList>
    </citation>
    <scope>NUCLEOTIDE SEQUENCE</scope>
    <source>
        <strain evidence="3">CBS 379.55</strain>
    </source>
</reference>
<feature type="compositionally biased region" description="Basic and acidic residues" evidence="2">
    <location>
        <begin position="137"/>
        <end position="146"/>
    </location>
</feature>
<feature type="region of interest" description="Disordered" evidence="2">
    <location>
        <begin position="114"/>
        <end position="183"/>
    </location>
</feature>
<proteinExistence type="predicted"/>